<dbReference type="Proteomes" id="UP000807353">
    <property type="component" value="Unassembled WGS sequence"/>
</dbReference>
<gene>
    <name evidence="2" type="ORF">BDZ94DRAFT_1257589</name>
</gene>
<dbReference type="AlphaFoldDB" id="A0A9P5Y9Z1"/>
<reference evidence="2" key="1">
    <citation type="submission" date="2020-11" db="EMBL/GenBank/DDBJ databases">
        <authorList>
            <consortium name="DOE Joint Genome Institute"/>
            <person name="Ahrendt S."/>
            <person name="Riley R."/>
            <person name="Andreopoulos W."/>
            <person name="Labutti K."/>
            <person name="Pangilinan J."/>
            <person name="Ruiz-Duenas F.J."/>
            <person name="Barrasa J.M."/>
            <person name="Sanchez-Garcia M."/>
            <person name="Camarero S."/>
            <person name="Miyauchi S."/>
            <person name="Serrano A."/>
            <person name="Linde D."/>
            <person name="Babiker R."/>
            <person name="Drula E."/>
            <person name="Ayuso-Fernandez I."/>
            <person name="Pacheco R."/>
            <person name="Padilla G."/>
            <person name="Ferreira P."/>
            <person name="Barriuso J."/>
            <person name="Kellner H."/>
            <person name="Castanera R."/>
            <person name="Alfaro M."/>
            <person name="Ramirez L."/>
            <person name="Pisabarro A.G."/>
            <person name="Kuo A."/>
            <person name="Tritt A."/>
            <person name="Lipzen A."/>
            <person name="He G."/>
            <person name="Yan M."/>
            <person name="Ng V."/>
            <person name="Cullen D."/>
            <person name="Martin F."/>
            <person name="Rosso M.-N."/>
            <person name="Henrissat B."/>
            <person name="Hibbett D."/>
            <person name="Martinez A.T."/>
            <person name="Grigoriev I.V."/>
        </authorList>
    </citation>
    <scope>NUCLEOTIDE SEQUENCE</scope>
    <source>
        <strain evidence="2">CBS 247.69</strain>
    </source>
</reference>
<keyword evidence="3" id="KW-1185">Reference proteome</keyword>
<dbReference type="OrthoDB" id="3055226at2759"/>
<comment type="caution">
    <text evidence="2">The sequence shown here is derived from an EMBL/GenBank/DDBJ whole genome shotgun (WGS) entry which is preliminary data.</text>
</comment>
<evidence type="ECO:0008006" key="4">
    <source>
        <dbReference type="Google" id="ProtNLM"/>
    </source>
</evidence>
<name>A0A9P5Y9Z1_9AGAR</name>
<evidence type="ECO:0000313" key="2">
    <source>
        <dbReference type="EMBL" id="KAF9463850.1"/>
    </source>
</evidence>
<accession>A0A9P5Y9Z1</accession>
<evidence type="ECO:0000256" key="1">
    <source>
        <dbReference type="SAM" id="MobiDB-lite"/>
    </source>
</evidence>
<evidence type="ECO:0000313" key="3">
    <source>
        <dbReference type="Proteomes" id="UP000807353"/>
    </source>
</evidence>
<feature type="region of interest" description="Disordered" evidence="1">
    <location>
        <begin position="213"/>
        <end position="240"/>
    </location>
</feature>
<dbReference type="EMBL" id="MU150258">
    <property type="protein sequence ID" value="KAF9463850.1"/>
    <property type="molecule type" value="Genomic_DNA"/>
</dbReference>
<organism evidence="2 3">
    <name type="scientific">Collybia nuda</name>
    <dbReference type="NCBI Taxonomy" id="64659"/>
    <lineage>
        <taxon>Eukaryota</taxon>
        <taxon>Fungi</taxon>
        <taxon>Dikarya</taxon>
        <taxon>Basidiomycota</taxon>
        <taxon>Agaricomycotina</taxon>
        <taxon>Agaricomycetes</taxon>
        <taxon>Agaricomycetidae</taxon>
        <taxon>Agaricales</taxon>
        <taxon>Tricholomatineae</taxon>
        <taxon>Clitocybaceae</taxon>
        <taxon>Collybia</taxon>
    </lineage>
</organism>
<protein>
    <recommendedName>
        <fullName evidence="4">Fungal-type protein kinase domain-containing protein</fullName>
    </recommendedName>
</protein>
<sequence length="240" mass="27230">MSALLLRGVNELDDRETAYWVLLYMALRFLKNNLSPHHLYQTVFGLFDQSIEGDDGRVFGGDMKASHLKHADRFEVFHFDIPQLVDMFNELANGLSARYLSPPSESDLELHRLVIKGEDPQLINATPAGKYYAAHQYSSDKMWFMKTLRKHAEKIPLPSPQTSPSNGSKRTYDYYHNYTINNPARGRGVASERHYQSAIYSSRLDGLAGLLLPSPMSSLKRGVDDESDDGGERKRMKNTS</sequence>
<proteinExistence type="predicted"/>